<reference evidence="1 2" key="1">
    <citation type="journal article" date="2012" name="Int. J. Syst. Evol. Microbiol.">
        <title>Flammeovirga pacifica sp. nov., isolated from deep-sea sediment.</title>
        <authorList>
            <person name="Xu H."/>
            <person name="Fu Y."/>
            <person name="Yang N."/>
            <person name="Ding Z."/>
            <person name="Lai Q."/>
            <person name="Zeng R."/>
        </authorList>
    </citation>
    <scope>NUCLEOTIDE SEQUENCE [LARGE SCALE GENOMIC DNA]</scope>
    <source>
        <strain evidence="2">DSM 24597 / LMG 26175 / WPAGA1</strain>
    </source>
</reference>
<dbReference type="RefSeq" id="WP_044220265.1">
    <property type="nucleotide sequence ID" value="NZ_JRYR02000001.1"/>
</dbReference>
<organism evidence="1 2">
    <name type="scientific">Flammeovirga pacifica</name>
    <dbReference type="NCBI Taxonomy" id="915059"/>
    <lineage>
        <taxon>Bacteria</taxon>
        <taxon>Pseudomonadati</taxon>
        <taxon>Bacteroidota</taxon>
        <taxon>Cytophagia</taxon>
        <taxon>Cytophagales</taxon>
        <taxon>Flammeovirgaceae</taxon>
        <taxon>Flammeovirga</taxon>
    </lineage>
</organism>
<dbReference type="GO" id="GO:0006261">
    <property type="term" value="P:DNA-templated DNA replication"/>
    <property type="evidence" value="ECO:0007669"/>
    <property type="project" value="TreeGrafter"/>
</dbReference>
<dbReference type="Pfam" id="PF13177">
    <property type="entry name" value="DNA_pol3_delta2"/>
    <property type="match status" value="1"/>
</dbReference>
<dbReference type="STRING" id="915059.NH26_16520"/>
<dbReference type="AlphaFoldDB" id="A0A1S1Z5U7"/>
<sequence>MLFAQVPGATEIKKVLISAAQQGKVAHAQLFIGKEGGVQLGLALAYATYLNCENPTEEDACGTCRSCKNAERLMYPDLHFVLPTVLTKKVTKREDATSDKFLPDWRSFLLEENGLYKNVADWVDHIGGENKQAIITRQESRQMIKALSVKAHQNGFKIVLVWMPELMQAPAANAVLKILEEPPKKTLFFMVTNDPEKLIVTILSRTQKIFVPSPNDEQTSAFLVDQGLEPDKAKRVAFLSDGNIREALRISSDIPDQSEKLFKEWMRACFKPSFTEIITQWSEEFNKLGKEGQKSFFKFGLTLFREAMLIKTQADEVVRLDEEAHTFAKNFSQVLSDKNLPFLVNSFNDACYFIERNGNAKIIFVSLSIKVGRAFGKINS</sequence>
<gene>
    <name evidence="1" type="ORF">NH26_16520</name>
</gene>
<dbReference type="InterPro" id="IPR027417">
    <property type="entry name" value="P-loop_NTPase"/>
</dbReference>
<evidence type="ECO:0008006" key="3">
    <source>
        <dbReference type="Google" id="ProtNLM"/>
    </source>
</evidence>
<name>A0A1S1Z5U7_FLAPC</name>
<keyword evidence="2" id="KW-1185">Reference proteome</keyword>
<dbReference type="OrthoDB" id="9811073at2"/>
<dbReference type="SUPFAM" id="SSF52540">
    <property type="entry name" value="P-loop containing nucleoside triphosphate hydrolases"/>
    <property type="match status" value="1"/>
</dbReference>
<protein>
    <recommendedName>
        <fullName evidence="3">DNA polymerase III subunit delta</fullName>
    </recommendedName>
</protein>
<accession>A0A1S1Z5U7</accession>
<dbReference type="PANTHER" id="PTHR11669:SF8">
    <property type="entry name" value="DNA POLYMERASE III SUBUNIT DELTA"/>
    <property type="match status" value="1"/>
</dbReference>
<dbReference type="Proteomes" id="UP000179797">
    <property type="component" value="Unassembled WGS sequence"/>
</dbReference>
<dbReference type="EMBL" id="JRYR02000001">
    <property type="protein sequence ID" value="OHX68601.1"/>
    <property type="molecule type" value="Genomic_DNA"/>
</dbReference>
<dbReference type="InterPro" id="IPR050238">
    <property type="entry name" value="DNA_Rep/Repair_Clamp_Loader"/>
</dbReference>
<dbReference type="PANTHER" id="PTHR11669">
    <property type="entry name" value="REPLICATION FACTOR C / DNA POLYMERASE III GAMMA-TAU SUBUNIT"/>
    <property type="match status" value="1"/>
</dbReference>
<evidence type="ECO:0000313" key="2">
    <source>
        <dbReference type="Proteomes" id="UP000179797"/>
    </source>
</evidence>
<evidence type="ECO:0000313" key="1">
    <source>
        <dbReference type="EMBL" id="OHX68601.1"/>
    </source>
</evidence>
<dbReference type="Gene3D" id="3.40.50.300">
    <property type="entry name" value="P-loop containing nucleotide triphosphate hydrolases"/>
    <property type="match status" value="1"/>
</dbReference>
<comment type="caution">
    <text evidence="1">The sequence shown here is derived from an EMBL/GenBank/DDBJ whole genome shotgun (WGS) entry which is preliminary data.</text>
</comment>
<proteinExistence type="predicted"/>